<dbReference type="GO" id="GO:0004502">
    <property type="term" value="F:kynurenine 3-monooxygenase activity"/>
    <property type="evidence" value="ECO:0007669"/>
    <property type="project" value="TreeGrafter"/>
</dbReference>
<gene>
    <name evidence="8" type="ORF">FOZ63_004669</name>
</gene>
<dbReference type="Proteomes" id="UP000553632">
    <property type="component" value="Unassembled WGS sequence"/>
</dbReference>
<dbReference type="PANTHER" id="PTHR46028">
    <property type="entry name" value="KYNURENINE 3-MONOOXYGENASE"/>
    <property type="match status" value="1"/>
</dbReference>
<dbReference type="Gene3D" id="3.50.50.60">
    <property type="entry name" value="FAD/NAD(P)-binding domain"/>
    <property type="match status" value="2"/>
</dbReference>
<protein>
    <recommendedName>
        <fullName evidence="7">FAD-binding domain-containing protein</fullName>
    </recommendedName>
</protein>
<evidence type="ECO:0000259" key="7">
    <source>
        <dbReference type="Pfam" id="PF01494"/>
    </source>
</evidence>
<keyword evidence="2" id="KW-0285">Flavoprotein</keyword>
<evidence type="ECO:0000313" key="9">
    <source>
        <dbReference type="Proteomes" id="UP000553632"/>
    </source>
</evidence>
<dbReference type="InterPro" id="IPR036188">
    <property type="entry name" value="FAD/NAD-bd_sf"/>
</dbReference>
<dbReference type="SUPFAM" id="SSF51905">
    <property type="entry name" value="FAD/NAD(P)-binding domain"/>
    <property type="match status" value="1"/>
</dbReference>
<dbReference type="Pfam" id="PF01494">
    <property type="entry name" value="FAD_binding_3"/>
    <property type="match status" value="1"/>
</dbReference>
<evidence type="ECO:0000256" key="1">
    <source>
        <dbReference type="ARBA" id="ARBA00001974"/>
    </source>
</evidence>
<dbReference type="AlphaFoldDB" id="A0A7J6NH28"/>
<evidence type="ECO:0000256" key="3">
    <source>
        <dbReference type="ARBA" id="ARBA00022827"/>
    </source>
</evidence>
<name>A0A7J6NH28_PEROL</name>
<dbReference type="PANTHER" id="PTHR46028:SF2">
    <property type="entry name" value="KYNURENINE 3-MONOOXYGENASE"/>
    <property type="match status" value="1"/>
</dbReference>
<evidence type="ECO:0000313" key="8">
    <source>
        <dbReference type="EMBL" id="KAF4683182.1"/>
    </source>
</evidence>
<comment type="cofactor">
    <cofactor evidence="1">
        <name>FAD</name>
        <dbReference type="ChEBI" id="CHEBI:57692"/>
    </cofactor>
</comment>
<reference evidence="8 9" key="1">
    <citation type="submission" date="2020-04" db="EMBL/GenBank/DDBJ databases">
        <title>Perkinsus olseni comparative genomics.</title>
        <authorList>
            <person name="Bogema D.R."/>
        </authorList>
    </citation>
    <scope>NUCLEOTIDE SEQUENCE [LARGE SCALE GENOMIC DNA]</scope>
    <source>
        <strain evidence="8 9">ATCC PRA-207</strain>
    </source>
</reference>
<dbReference type="PRINTS" id="PR00420">
    <property type="entry name" value="RNGMNOXGNASE"/>
</dbReference>
<evidence type="ECO:0000256" key="6">
    <source>
        <dbReference type="ARBA" id="ARBA00023033"/>
    </source>
</evidence>
<feature type="domain" description="FAD-binding" evidence="7">
    <location>
        <begin position="142"/>
        <end position="328"/>
    </location>
</feature>
<keyword evidence="4" id="KW-0521">NADP</keyword>
<feature type="non-terminal residue" evidence="8">
    <location>
        <position position="1"/>
    </location>
</feature>
<dbReference type="GO" id="GO:0070189">
    <property type="term" value="P:kynurenine metabolic process"/>
    <property type="evidence" value="ECO:0007669"/>
    <property type="project" value="TreeGrafter"/>
</dbReference>
<dbReference type="GO" id="GO:0005741">
    <property type="term" value="C:mitochondrial outer membrane"/>
    <property type="evidence" value="ECO:0007669"/>
    <property type="project" value="TreeGrafter"/>
</dbReference>
<evidence type="ECO:0000256" key="5">
    <source>
        <dbReference type="ARBA" id="ARBA00023002"/>
    </source>
</evidence>
<comment type="caution">
    <text evidence="8">The sequence shown here is derived from an EMBL/GenBank/DDBJ whole genome shotgun (WGS) entry which is preliminary data.</text>
</comment>
<sequence>VLTRRGLRFAEMLGVKEQLLSYTVPVYGRTMHDLNGTTTYTPYGREGECNFSVDRSKLNEFWIDEAEKAGASIHFDRALSLEHTSLEARFHPHVLGGTSPLPGSTPLLHRFSGREAFRCLITEVQQMVSGHFDTNHPPDTAVIGCDGAGSRLRYALSHAGVLSFSEELIGHDYKELTFPALPTSDGQWGNFVMHNESLHIWPRGDFFLMGLANLDGSFTGTIYASNGQSDENKTAEVTFPSITKDEATARAFLSKYFPDAQLGPNAAAELISNPQSRLGSVRCNTHTAVVSGVPYLLVGDAAHAIVPFFGQGCNCGFEDCVVLDEHLQDKSRPLGEALLHSLCHPTSSAVAFRAYSAQRLADTDAIADMALDNF</sequence>
<dbReference type="InterPro" id="IPR002938">
    <property type="entry name" value="FAD-bd"/>
</dbReference>
<keyword evidence="6" id="KW-0503">Monooxygenase</keyword>
<keyword evidence="9" id="KW-1185">Reference proteome</keyword>
<feature type="non-terminal residue" evidence="8">
    <location>
        <position position="374"/>
    </location>
</feature>
<evidence type="ECO:0000256" key="2">
    <source>
        <dbReference type="ARBA" id="ARBA00022630"/>
    </source>
</evidence>
<organism evidence="8 9">
    <name type="scientific">Perkinsus olseni</name>
    <name type="common">Perkinsus atlanticus</name>
    <dbReference type="NCBI Taxonomy" id="32597"/>
    <lineage>
        <taxon>Eukaryota</taxon>
        <taxon>Sar</taxon>
        <taxon>Alveolata</taxon>
        <taxon>Perkinsozoa</taxon>
        <taxon>Perkinsea</taxon>
        <taxon>Perkinsida</taxon>
        <taxon>Perkinsidae</taxon>
        <taxon>Perkinsus</taxon>
    </lineage>
</organism>
<keyword evidence="5" id="KW-0560">Oxidoreductase</keyword>
<proteinExistence type="predicted"/>
<keyword evidence="3" id="KW-0274">FAD</keyword>
<dbReference type="GO" id="GO:0071949">
    <property type="term" value="F:FAD binding"/>
    <property type="evidence" value="ECO:0007669"/>
    <property type="project" value="InterPro"/>
</dbReference>
<accession>A0A7J6NH28</accession>
<evidence type="ECO:0000256" key="4">
    <source>
        <dbReference type="ARBA" id="ARBA00022857"/>
    </source>
</evidence>
<dbReference type="EMBL" id="JABANO010040674">
    <property type="protein sequence ID" value="KAF4683182.1"/>
    <property type="molecule type" value="Genomic_DNA"/>
</dbReference>